<dbReference type="InterPro" id="IPR011877">
    <property type="entry name" value="Ribokinase"/>
</dbReference>
<keyword evidence="8 12" id="KW-0067">ATP-binding</keyword>
<comment type="cofactor">
    <cofactor evidence="12">
        <name>Mg(2+)</name>
        <dbReference type="ChEBI" id="CHEBI:18420"/>
    </cofactor>
    <text evidence="12">Requires a divalent cation, most likely magnesium in vivo, as an electrophilic catalyst to aid phosphoryl group transfer. It is the chelate of the metal and the nucleotide that is the actual substrate.</text>
</comment>
<feature type="domain" description="Carbohydrate kinase PfkB" evidence="13">
    <location>
        <begin position="15"/>
        <end position="310"/>
    </location>
</feature>
<dbReference type="SUPFAM" id="SSF53613">
    <property type="entry name" value="Ribokinase-like"/>
    <property type="match status" value="1"/>
</dbReference>
<keyword evidence="6 12" id="KW-0547">Nucleotide-binding</keyword>
<dbReference type="InterPro" id="IPR002139">
    <property type="entry name" value="Ribo/fructo_kinase"/>
</dbReference>
<comment type="catalytic activity">
    <reaction evidence="12">
        <text>D-ribose + ATP = D-ribose 5-phosphate + ADP + H(+)</text>
        <dbReference type="Rhea" id="RHEA:13697"/>
        <dbReference type="ChEBI" id="CHEBI:15378"/>
        <dbReference type="ChEBI" id="CHEBI:30616"/>
        <dbReference type="ChEBI" id="CHEBI:47013"/>
        <dbReference type="ChEBI" id="CHEBI:78346"/>
        <dbReference type="ChEBI" id="CHEBI:456216"/>
        <dbReference type="EC" id="2.7.1.15"/>
    </reaction>
</comment>
<dbReference type="GO" id="GO:0046872">
    <property type="term" value="F:metal ion binding"/>
    <property type="evidence" value="ECO:0007669"/>
    <property type="project" value="UniProtKB-KW"/>
</dbReference>
<gene>
    <name evidence="12" type="primary">rbsK</name>
    <name evidence="14" type="ORF">FGL98_22145</name>
</gene>
<protein>
    <recommendedName>
        <fullName evidence="3 12">Ribokinase</fullName>
        <shortName evidence="12">RK</shortName>
        <ecNumber evidence="2 12">2.7.1.15</ecNumber>
    </recommendedName>
</protein>
<evidence type="ECO:0000256" key="6">
    <source>
        <dbReference type="ARBA" id="ARBA00022741"/>
    </source>
</evidence>
<dbReference type="OrthoDB" id="9775849at2"/>
<feature type="binding site" evidence="12">
    <location>
        <begin position="232"/>
        <end position="237"/>
    </location>
    <ligand>
        <name>ATP</name>
        <dbReference type="ChEBI" id="CHEBI:30616"/>
    </ligand>
</feature>
<comment type="function">
    <text evidence="12">Catalyzes the phosphorylation of ribose at O-5 in a reaction requiring ATP and magnesium. The resulting D-ribose-5-phosphate can then be used either for sythesis of nucleotides, histidine, and tryptophan, or as a component of the pentose phosphate pathway.</text>
</comment>
<dbReference type="Gene3D" id="3.40.1190.20">
    <property type="match status" value="1"/>
</dbReference>
<proteinExistence type="inferred from homology"/>
<dbReference type="InterPro" id="IPR002173">
    <property type="entry name" value="Carboh/pur_kinase_PfkB_CS"/>
</dbReference>
<dbReference type="PRINTS" id="PR00990">
    <property type="entry name" value="RIBOKINASE"/>
</dbReference>
<evidence type="ECO:0000256" key="11">
    <source>
        <dbReference type="ARBA" id="ARBA00023277"/>
    </source>
</evidence>
<evidence type="ECO:0000256" key="2">
    <source>
        <dbReference type="ARBA" id="ARBA00012035"/>
    </source>
</evidence>
<feature type="binding site" evidence="12">
    <location>
        <begin position="51"/>
        <end position="55"/>
    </location>
    <ligand>
        <name>substrate</name>
    </ligand>
</feature>
<sequence>MGRANTVDHSVTDLDVLVVASLNVDHIVHAPRIPVPGETLLGTSTARAWGGKGGNQVVAAARLGAVVGAVGCVGDDEDGANYLAALVREGVDVDAVLRHAEAPTGLAAVTVDDEGRNSIVVVPGANAKVLPADAGAAVSRVRDHGVVVGQLEVNPDATRAAFAAARARGIHTILNPAPAAAAATQLSSLSDLVVPNEVEFHQLTGRDPFDPAELRRGADRLIEAGATWIVVTLGQHGCVVLDRGAQHRVSAQPAQAVDTTAAGDSFIGAIAATIARTPVLATADVVAAAQFSARAAAITVSRRGAQPSLPRRDELEESTR</sequence>
<comment type="similarity">
    <text evidence="12">Belongs to the carbohydrate kinase PfkB family. Ribokinase subfamily.</text>
</comment>
<keyword evidence="11 12" id="KW-0119">Carbohydrate metabolism</keyword>
<organism evidence="14 15">
    <name type="scientific">Leekyejoonella antrihumi</name>
    <dbReference type="NCBI Taxonomy" id="1660198"/>
    <lineage>
        <taxon>Bacteria</taxon>
        <taxon>Bacillati</taxon>
        <taxon>Actinomycetota</taxon>
        <taxon>Actinomycetes</taxon>
        <taxon>Micrococcales</taxon>
        <taxon>Dermacoccaceae</taxon>
        <taxon>Leekyejoonella</taxon>
    </lineage>
</organism>
<keyword evidence="4 12" id="KW-0808">Transferase</keyword>
<comment type="subcellular location">
    <subcellularLocation>
        <location evidence="12">Cytoplasm</location>
    </subcellularLocation>
</comment>
<dbReference type="Pfam" id="PF00294">
    <property type="entry name" value="PfkB"/>
    <property type="match status" value="1"/>
</dbReference>
<dbReference type="PROSITE" id="PS00584">
    <property type="entry name" value="PFKB_KINASES_2"/>
    <property type="match status" value="1"/>
</dbReference>
<feature type="binding site" evidence="12">
    <location>
        <position position="196"/>
    </location>
    <ligand>
        <name>ATP</name>
        <dbReference type="ChEBI" id="CHEBI:30616"/>
    </ligand>
</feature>
<dbReference type="PANTHER" id="PTHR10584">
    <property type="entry name" value="SUGAR KINASE"/>
    <property type="match status" value="1"/>
</dbReference>
<reference evidence="14 15" key="1">
    <citation type="submission" date="2019-05" db="EMBL/GenBank/DDBJ databases">
        <authorList>
            <person name="Lee S.D."/>
        </authorList>
    </citation>
    <scope>NUCLEOTIDE SEQUENCE [LARGE SCALE GENOMIC DNA]</scope>
    <source>
        <strain evidence="14 15">C5-26</strain>
    </source>
</reference>
<evidence type="ECO:0000256" key="1">
    <source>
        <dbReference type="ARBA" id="ARBA00005380"/>
    </source>
</evidence>
<keyword evidence="7 12" id="KW-0418">Kinase</keyword>
<dbReference type="GO" id="GO:0004747">
    <property type="term" value="F:ribokinase activity"/>
    <property type="evidence" value="ECO:0007669"/>
    <property type="project" value="UniProtKB-UniRule"/>
</dbReference>
<keyword evidence="12" id="KW-0963">Cytoplasm</keyword>
<evidence type="ECO:0000256" key="7">
    <source>
        <dbReference type="ARBA" id="ARBA00022777"/>
    </source>
</evidence>
<comment type="caution">
    <text evidence="14">The sequence shown here is derived from an EMBL/GenBank/DDBJ whole genome shotgun (WGS) entry which is preliminary data.</text>
</comment>
<feature type="binding site" evidence="12">
    <location>
        <begin position="263"/>
        <end position="264"/>
    </location>
    <ligand>
        <name>ATP</name>
        <dbReference type="ChEBI" id="CHEBI:30616"/>
    </ligand>
</feature>
<keyword evidence="15" id="KW-1185">Reference proteome</keyword>
<name>A0A563DU03_9MICO</name>
<evidence type="ECO:0000256" key="8">
    <source>
        <dbReference type="ARBA" id="ARBA00022840"/>
    </source>
</evidence>
<dbReference type="GO" id="GO:0019303">
    <property type="term" value="P:D-ribose catabolic process"/>
    <property type="evidence" value="ECO:0007669"/>
    <property type="project" value="UniProtKB-UniRule"/>
</dbReference>
<evidence type="ECO:0000259" key="13">
    <source>
        <dbReference type="Pfam" id="PF00294"/>
    </source>
</evidence>
<keyword evidence="10 12" id="KW-0630">Potassium</keyword>
<comment type="activity regulation">
    <text evidence="12">Activated by a monovalent cation that binds near, but not in, the active site. The most likely occupant of the site in vivo is potassium. Ion binding induces a conformational change that may alter substrate affinity.</text>
</comment>
<dbReference type="EC" id="2.7.1.15" evidence="2 12"/>
<keyword evidence="5 12" id="KW-0479">Metal-binding</keyword>
<comment type="similarity">
    <text evidence="1">Belongs to the carbohydrate kinase pfkB family.</text>
</comment>
<dbReference type="UniPathway" id="UPA00916">
    <property type="reaction ID" value="UER00889"/>
</dbReference>
<feature type="binding site" evidence="12">
    <location>
        <position position="260"/>
    </location>
    <ligand>
        <name>K(+)</name>
        <dbReference type="ChEBI" id="CHEBI:29103"/>
    </ligand>
</feature>
<evidence type="ECO:0000256" key="12">
    <source>
        <dbReference type="HAMAP-Rule" id="MF_01987"/>
    </source>
</evidence>
<feature type="binding site" evidence="12">
    <location>
        <position position="264"/>
    </location>
    <ligand>
        <name>substrate</name>
    </ligand>
</feature>
<evidence type="ECO:0000313" key="15">
    <source>
        <dbReference type="Proteomes" id="UP000320244"/>
    </source>
</evidence>
<feature type="binding site" evidence="12">
    <location>
        <begin position="23"/>
        <end position="25"/>
    </location>
    <ligand>
        <name>substrate</name>
    </ligand>
</feature>
<dbReference type="GO" id="GO:0005829">
    <property type="term" value="C:cytosol"/>
    <property type="evidence" value="ECO:0007669"/>
    <property type="project" value="TreeGrafter"/>
</dbReference>
<evidence type="ECO:0000256" key="5">
    <source>
        <dbReference type="ARBA" id="ARBA00022723"/>
    </source>
</evidence>
<comment type="subunit">
    <text evidence="12">Homodimer.</text>
</comment>
<dbReference type="InterPro" id="IPR029056">
    <property type="entry name" value="Ribokinase-like"/>
</dbReference>
<dbReference type="Proteomes" id="UP000320244">
    <property type="component" value="Unassembled WGS sequence"/>
</dbReference>
<evidence type="ECO:0000256" key="4">
    <source>
        <dbReference type="ARBA" id="ARBA00022679"/>
    </source>
</evidence>
<feature type="binding site" evidence="12">
    <location>
        <position position="308"/>
    </location>
    <ligand>
        <name>K(+)</name>
        <dbReference type="ChEBI" id="CHEBI:29103"/>
    </ligand>
</feature>
<dbReference type="CDD" id="cd01174">
    <property type="entry name" value="ribokinase"/>
    <property type="match status" value="1"/>
</dbReference>
<keyword evidence="9 12" id="KW-0460">Magnesium</keyword>
<evidence type="ECO:0000313" key="14">
    <source>
        <dbReference type="EMBL" id="TWP33174.1"/>
    </source>
</evidence>
<feature type="active site" description="Proton acceptor" evidence="12">
    <location>
        <position position="264"/>
    </location>
</feature>
<feature type="binding site" evidence="12">
    <location>
        <position position="258"/>
    </location>
    <ligand>
        <name>K(+)</name>
        <dbReference type="ChEBI" id="CHEBI:29103"/>
    </ligand>
</feature>
<dbReference type="HAMAP" id="MF_01987">
    <property type="entry name" value="Ribokinase"/>
    <property type="match status" value="1"/>
</dbReference>
<feature type="binding site" evidence="12">
    <location>
        <position position="152"/>
    </location>
    <ligand>
        <name>substrate</name>
    </ligand>
</feature>
<comment type="pathway">
    <text evidence="12">Carbohydrate metabolism; D-ribose degradation; D-ribose 5-phosphate from beta-D-ribopyranose: step 2/2.</text>
</comment>
<evidence type="ECO:0000256" key="9">
    <source>
        <dbReference type="ARBA" id="ARBA00022842"/>
    </source>
</evidence>
<dbReference type="InterPro" id="IPR011611">
    <property type="entry name" value="PfkB_dom"/>
</dbReference>
<dbReference type="GO" id="GO:0005524">
    <property type="term" value="F:ATP binding"/>
    <property type="evidence" value="ECO:0007669"/>
    <property type="project" value="UniProtKB-UniRule"/>
</dbReference>
<dbReference type="EMBL" id="VCQV01000047">
    <property type="protein sequence ID" value="TWP33174.1"/>
    <property type="molecule type" value="Genomic_DNA"/>
</dbReference>
<dbReference type="RefSeq" id="WP_146320603.1">
    <property type="nucleotide sequence ID" value="NZ_VCQV01000047.1"/>
</dbReference>
<reference evidence="14 15" key="2">
    <citation type="submission" date="2019-08" db="EMBL/GenBank/DDBJ databases">
        <title>Jejuicoccus antrihumi gen. nov., sp. nov., a new member of the family Dermacoccaceae isolated from a cave.</title>
        <authorList>
            <person name="Schumann P."/>
            <person name="Kim I.S."/>
        </authorList>
    </citation>
    <scope>NUCLEOTIDE SEQUENCE [LARGE SCALE GENOMIC DNA]</scope>
    <source>
        <strain evidence="14 15">C5-26</strain>
    </source>
</reference>
<dbReference type="PANTHER" id="PTHR10584:SF166">
    <property type="entry name" value="RIBOKINASE"/>
    <property type="match status" value="1"/>
</dbReference>
<feature type="binding site" evidence="12">
    <location>
        <position position="299"/>
    </location>
    <ligand>
        <name>K(+)</name>
        <dbReference type="ChEBI" id="CHEBI:29103"/>
    </ligand>
</feature>
<evidence type="ECO:0000256" key="10">
    <source>
        <dbReference type="ARBA" id="ARBA00022958"/>
    </source>
</evidence>
<dbReference type="AlphaFoldDB" id="A0A563DU03"/>
<feature type="binding site" evidence="12">
    <location>
        <position position="302"/>
    </location>
    <ligand>
        <name>K(+)</name>
        <dbReference type="ChEBI" id="CHEBI:29103"/>
    </ligand>
</feature>
<accession>A0A563DU03</accession>
<comment type="caution">
    <text evidence="12">Lacks conserved residue(s) required for the propagation of feature annotation.</text>
</comment>
<evidence type="ECO:0000256" key="3">
    <source>
        <dbReference type="ARBA" id="ARBA00016943"/>
    </source>
</evidence>
<feature type="binding site" evidence="12">
    <location>
        <position position="304"/>
    </location>
    <ligand>
        <name>K(+)</name>
        <dbReference type="ChEBI" id="CHEBI:29103"/>
    </ligand>
</feature>